<protein>
    <submittedName>
        <fullName evidence="1">Uncharacterized protein</fullName>
    </submittedName>
</protein>
<dbReference type="AlphaFoldDB" id="A0A9P0CTC8"/>
<evidence type="ECO:0000313" key="1">
    <source>
        <dbReference type="EMBL" id="CAH1107939.1"/>
    </source>
</evidence>
<dbReference type="EMBL" id="OV651815">
    <property type="protein sequence ID" value="CAH1107939.1"/>
    <property type="molecule type" value="Genomic_DNA"/>
</dbReference>
<dbReference type="Proteomes" id="UP001153636">
    <property type="component" value="Chromosome 3"/>
</dbReference>
<name>A0A9P0CTC8_9CUCU</name>
<proteinExistence type="predicted"/>
<reference evidence="1" key="1">
    <citation type="submission" date="2022-01" db="EMBL/GenBank/DDBJ databases">
        <authorList>
            <person name="King R."/>
        </authorList>
    </citation>
    <scope>NUCLEOTIDE SEQUENCE</scope>
</reference>
<evidence type="ECO:0000313" key="2">
    <source>
        <dbReference type="Proteomes" id="UP001153636"/>
    </source>
</evidence>
<organism evidence="1 2">
    <name type="scientific">Psylliodes chrysocephalus</name>
    <dbReference type="NCBI Taxonomy" id="3402493"/>
    <lineage>
        <taxon>Eukaryota</taxon>
        <taxon>Metazoa</taxon>
        <taxon>Ecdysozoa</taxon>
        <taxon>Arthropoda</taxon>
        <taxon>Hexapoda</taxon>
        <taxon>Insecta</taxon>
        <taxon>Pterygota</taxon>
        <taxon>Neoptera</taxon>
        <taxon>Endopterygota</taxon>
        <taxon>Coleoptera</taxon>
        <taxon>Polyphaga</taxon>
        <taxon>Cucujiformia</taxon>
        <taxon>Chrysomeloidea</taxon>
        <taxon>Chrysomelidae</taxon>
        <taxon>Galerucinae</taxon>
        <taxon>Alticini</taxon>
        <taxon>Psylliodes</taxon>
    </lineage>
</organism>
<keyword evidence="2" id="KW-1185">Reference proteome</keyword>
<gene>
    <name evidence="1" type="ORF">PSYICH_LOCUS9669</name>
</gene>
<sequence length="118" mass="13797">MLIMSLSFGIYNYLYTLQNKLATEEGKIFRLNLMQSVKQRLFPYKTRLILKISTILDPRFKTEGFRNVENTDSALKLLDNEISFFINKNKEQKEVEIDKEIKIGTDVTSESTSLFSFI</sequence>
<dbReference type="OrthoDB" id="3062869at2759"/>
<accession>A0A9P0CTC8</accession>